<dbReference type="PANTHER" id="PTHR20961">
    <property type="entry name" value="GLYCOSYLTRANSFERASE"/>
    <property type="match status" value="1"/>
</dbReference>
<evidence type="ECO:0000256" key="6">
    <source>
        <dbReference type="ARBA" id="ARBA00023180"/>
    </source>
</evidence>
<feature type="region of interest" description="Disordered" evidence="7">
    <location>
        <begin position="13"/>
        <end position="48"/>
    </location>
</feature>
<evidence type="ECO:0000256" key="3">
    <source>
        <dbReference type="ARBA" id="ARBA00022676"/>
    </source>
</evidence>
<keyword evidence="4" id="KW-0808">Transferase</keyword>
<evidence type="ECO:0000259" key="8">
    <source>
        <dbReference type="Pfam" id="PF04577"/>
    </source>
</evidence>
<reference evidence="10" key="1">
    <citation type="journal article" date="2014" name="Science">
        <title>Ancient hybridizations among the ancestral genomes of bread wheat.</title>
        <authorList>
            <consortium name="International Wheat Genome Sequencing Consortium,"/>
            <person name="Marcussen T."/>
            <person name="Sandve S.R."/>
            <person name="Heier L."/>
            <person name="Spannagl M."/>
            <person name="Pfeifer M."/>
            <person name="Jakobsen K.S."/>
            <person name="Wulff B.B."/>
            <person name="Steuernagel B."/>
            <person name="Mayer K.F."/>
            <person name="Olsen O.A."/>
        </authorList>
    </citation>
    <scope>NUCLEOTIDE SEQUENCE [LARGE SCALE GENOMIC DNA]</scope>
    <source>
        <strain evidence="10">cv. AL8/78</strain>
    </source>
</reference>
<evidence type="ECO:0000256" key="1">
    <source>
        <dbReference type="ARBA" id="ARBA00004323"/>
    </source>
</evidence>
<evidence type="ECO:0000313" key="9">
    <source>
        <dbReference type="EnsemblPlants" id="AET3Gv20047700.7"/>
    </source>
</evidence>
<evidence type="ECO:0000256" key="7">
    <source>
        <dbReference type="SAM" id="MobiDB-lite"/>
    </source>
</evidence>
<reference evidence="9" key="3">
    <citation type="journal article" date="2017" name="Nature">
        <title>Genome sequence of the progenitor of the wheat D genome Aegilops tauschii.</title>
        <authorList>
            <person name="Luo M.C."/>
            <person name="Gu Y.Q."/>
            <person name="Puiu D."/>
            <person name="Wang H."/>
            <person name="Twardziok S.O."/>
            <person name="Deal K.R."/>
            <person name="Huo N."/>
            <person name="Zhu T."/>
            <person name="Wang L."/>
            <person name="Wang Y."/>
            <person name="McGuire P.E."/>
            <person name="Liu S."/>
            <person name="Long H."/>
            <person name="Ramasamy R.K."/>
            <person name="Rodriguez J.C."/>
            <person name="Van S.L."/>
            <person name="Yuan L."/>
            <person name="Wang Z."/>
            <person name="Xia Z."/>
            <person name="Xiao L."/>
            <person name="Anderson O.D."/>
            <person name="Ouyang S."/>
            <person name="Liang Y."/>
            <person name="Zimin A.V."/>
            <person name="Pertea G."/>
            <person name="Qi P."/>
            <person name="Bennetzen J.L."/>
            <person name="Dai X."/>
            <person name="Dawson M.W."/>
            <person name="Muller H.G."/>
            <person name="Kugler K."/>
            <person name="Rivarola-Duarte L."/>
            <person name="Spannagl M."/>
            <person name="Mayer K.F.X."/>
            <person name="Lu F.H."/>
            <person name="Bevan M.W."/>
            <person name="Leroy P."/>
            <person name="Li P."/>
            <person name="You F.M."/>
            <person name="Sun Q."/>
            <person name="Liu Z."/>
            <person name="Lyons E."/>
            <person name="Wicker T."/>
            <person name="Salzberg S.L."/>
            <person name="Devos K.M."/>
            <person name="Dvorak J."/>
        </authorList>
    </citation>
    <scope>NUCLEOTIDE SEQUENCE [LARGE SCALE GENOMIC DNA]</scope>
    <source>
        <strain evidence="9">cv. AL8/78</strain>
    </source>
</reference>
<dbReference type="GO" id="GO:0016763">
    <property type="term" value="F:pentosyltransferase activity"/>
    <property type="evidence" value="ECO:0007669"/>
    <property type="project" value="UniProtKB-ARBA"/>
</dbReference>
<comment type="subcellular location">
    <subcellularLocation>
        <location evidence="1">Golgi apparatus membrane</location>
        <topology evidence="1">Single-pass type II membrane protein</topology>
    </subcellularLocation>
</comment>
<evidence type="ECO:0000256" key="5">
    <source>
        <dbReference type="ARBA" id="ARBA00023034"/>
    </source>
</evidence>
<keyword evidence="10" id="KW-1185">Reference proteome</keyword>
<comment type="pathway">
    <text evidence="2">Glycan metabolism.</text>
</comment>
<dbReference type="Pfam" id="PF04577">
    <property type="entry name" value="Glyco_transf_61"/>
    <property type="match status" value="1"/>
</dbReference>
<dbReference type="STRING" id="200361.A0A453DRF8"/>
<keyword evidence="5" id="KW-0333">Golgi apparatus</keyword>
<protein>
    <recommendedName>
        <fullName evidence="8">Glycosyltransferase 61 catalytic domain-containing protein</fullName>
    </recommendedName>
</protein>
<dbReference type="PANTHER" id="PTHR20961:SF144">
    <property type="entry name" value="OS01G0119100 PROTEIN"/>
    <property type="match status" value="1"/>
</dbReference>
<evidence type="ECO:0000256" key="2">
    <source>
        <dbReference type="ARBA" id="ARBA00004881"/>
    </source>
</evidence>
<feature type="region of interest" description="Disordered" evidence="7">
    <location>
        <begin position="121"/>
        <end position="155"/>
    </location>
</feature>
<name>A0A453DRF8_AEGTS</name>
<feature type="compositionally biased region" description="Basic and acidic residues" evidence="7">
    <location>
        <begin position="17"/>
        <end position="35"/>
    </location>
</feature>
<evidence type="ECO:0000256" key="4">
    <source>
        <dbReference type="ARBA" id="ARBA00022679"/>
    </source>
</evidence>
<reference evidence="10" key="2">
    <citation type="journal article" date="2017" name="Nat. Plants">
        <title>The Aegilops tauschii genome reveals multiple impacts of transposons.</title>
        <authorList>
            <person name="Zhao G."/>
            <person name="Zou C."/>
            <person name="Li K."/>
            <person name="Wang K."/>
            <person name="Li T."/>
            <person name="Gao L."/>
            <person name="Zhang X."/>
            <person name="Wang H."/>
            <person name="Yang Z."/>
            <person name="Liu X."/>
            <person name="Jiang W."/>
            <person name="Mao L."/>
            <person name="Kong X."/>
            <person name="Jiao Y."/>
            <person name="Jia J."/>
        </authorList>
    </citation>
    <scope>NUCLEOTIDE SEQUENCE [LARGE SCALE GENOMIC DNA]</scope>
    <source>
        <strain evidence="10">cv. AL8/78</strain>
    </source>
</reference>
<dbReference type="Proteomes" id="UP000015105">
    <property type="component" value="Chromosome 3D"/>
</dbReference>
<accession>A0A453DRF8</accession>
<proteinExistence type="predicted"/>
<evidence type="ECO:0000313" key="10">
    <source>
        <dbReference type="Proteomes" id="UP000015105"/>
    </source>
</evidence>
<reference evidence="9" key="4">
    <citation type="submission" date="2019-03" db="UniProtKB">
        <authorList>
            <consortium name="EnsemblPlants"/>
        </authorList>
    </citation>
    <scope>IDENTIFICATION</scope>
</reference>
<dbReference type="InterPro" id="IPR049625">
    <property type="entry name" value="Glyco_transf_61_cat"/>
</dbReference>
<dbReference type="AlphaFoldDB" id="A0A453DRF8"/>
<feature type="domain" description="Glycosyltransferase 61 catalytic" evidence="8">
    <location>
        <begin position="481"/>
        <end position="586"/>
    </location>
</feature>
<reference evidence="9" key="5">
    <citation type="journal article" date="2021" name="G3 (Bethesda)">
        <title>Aegilops tauschii genome assembly Aet v5.0 features greater sequence contiguity and improved annotation.</title>
        <authorList>
            <person name="Wang L."/>
            <person name="Zhu T."/>
            <person name="Rodriguez J.C."/>
            <person name="Deal K.R."/>
            <person name="Dubcovsky J."/>
            <person name="McGuire P.E."/>
            <person name="Lux T."/>
            <person name="Spannagl M."/>
            <person name="Mayer K.F.X."/>
            <person name="Baldrich P."/>
            <person name="Meyers B.C."/>
            <person name="Huo N."/>
            <person name="Gu Y.Q."/>
            <person name="Zhou H."/>
            <person name="Devos K.M."/>
            <person name="Bennetzen J.L."/>
            <person name="Unver T."/>
            <person name="Budak H."/>
            <person name="Gulick P.J."/>
            <person name="Galiba G."/>
            <person name="Kalapos B."/>
            <person name="Nelson D.R."/>
            <person name="Li P."/>
            <person name="You F.M."/>
            <person name="Luo M.C."/>
            <person name="Dvorak J."/>
        </authorList>
    </citation>
    <scope>NUCLEOTIDE SEQUENCE [LARGE SCALE GENOMIC DNA]</scope>
    <source>
        <strain evidence="9">cv. AL8/78</strain>
    </source>
</reference>
<sequence>VCSGAVCKHVRQRVRQSRAEQRGEENRARAKKEGRAAAAMEGGGGGKAMGYAHHHDTARLLKAFTRTVEPRNFGIGLLAGFLLVTCAYFSTARFDAIHIAPLVSPSETRIGSSASAAAAGSKSQLDLGVPGQDAALSREGSKAEVLDTDGDDKDLVHDASLADTKKDDTFARDGDAAVEAAKDDDAGGGALLPPLSANGTQEEQGVLEDQELLVQDAIAAAANSPNKSSSSSNGGSQPVVQSDPATLPAPVQQTPPSIPVPEAPKQEEAKAPPAQQIALVPEPVKQQPGSEEVATAAPRREWKPLCDMTSNRRIDWCELDGDVRVHGARGTVTLVGAPRAEEWRVRPYPRKVDPNAMRHVTNITVRSTTTLPGAAEEEECAIKHSVPALLFSDRGYTGNYFHAYTDVILPLFLTAKRYGGEVQFLVSDMQMWWVGKFLPVFKSLSNYDLVDLAADNRTRCFQHVQVGLTCHADFSIDPLRAPNGYSMVDFTRHMRGVYGLPRGLAVPAAGARPRLLLIARASTRRFVNADEIVRAAQKVGFEVVVSEGTHEVAPFAELANTCDAMLGVHGAGLTNMVFLPTGGVVIQVVPLGGLEFVAGYFRTPSRDMGLRYLEYRIAPAESTLTEQYPSDHPIFTDPDGVKSKGWDSLKQVYLDKQDVRLDLKRFRPLLKKAIAHIRANKLQ</sequence>
<dbReference type="GO" id="GO:0000139">
    <property type="term" value="C:Golgi membrane"/>
    <property type="evidence" value="ECO:0007669"/>
    <property type="project" value="UniProtKB-SubCell"/>
</dbReference>
<keyword evidence="3" id="KW-0328">Glycosyltransferase</keyword>
<feature type="region of interest" description="Disordered" evidence="7">
    <location>
        <begin position="182"/>
        <end position="204"/>
    </location>
</feature>
<dbReference type="EnsemblPlants" id="AET3Gv20047700.7">
    <property type="protein sequence ID" value="AET3Gv20047700.7"/>
    <property type="gene ID" value="AET3Gv20047700"/>
</dbReference>
<organism evidence="9 10">
    <name type="scientific">Aegilops tauschii subsp. strangulata</name>
    <name type="common">Goatgrass</name>
    <dbReference type="NCBI Taxonomy" id="200361"/>
    <lineage>
        <taxon>Eukaryota</taxon>
        <taxon>Viridiplantae</taxon>
        <taxon>Streptophyta</taxon>
        <taxon>Embryophyta</taxon>
        <taxon>Tracheophyta</taxon>
        <taxon>Spermatophyta</taxon>
        <taxon>Magnoliopsida</taxon>
        <taxon>Liliopsida</taxon>
        <taxon>Poales</taxon>
        <taxon>Poaceae</taxon>
        <taxon>BOP clade</taxon>
        <taxon>Pooideae</taxon>
        <taxon>Triticodae</taxon>
        <taxon>Triticeae</taxon>
        <taxon>Triticinae</taxon>
        <taxon>Aegilops</taxon>
    </lineage>
</organism>
<keyword evidence="6" id="KW-0325">Glycoprotein</keyword>
<dbReference type="InterPro" id="IPR007657">
    <property type="entry name" value="Glycosyltransferase_61"/>
</dbReference>
<feature type="region of interest" description="Disordered" evidence="7">
    <location>
        <begin position="222"/>
        <end position="273"/>
    </location>
</feature>
<feature type="compositionally biased region" description="Low complexity" evidence="7">
    <location>
        <begin position="224"/>
        <end position="242"/>
    </location>
</feature>
<dbReference type="Gramene" id="AET3Gv20047700.7">
    <property type="protein sequence ID" value="AET3Gv20047700.7"/>
    <property type="gene ID" value="AET3Gv20047700"/>
</dbReference>